<evidence type="ECO:0000256" key="5">
    <source>
        <dbReference type="ARBA" id="ARBA00023004"/>
    </source>
</evidence>
<dbReference type="Pfam" id="PF04055">
    <property type="entry name" value="Radical_SAM"/>
    <property type="match status" value="1"/>
</dbReference>
<dbReference type="AlphaFoldDB" id="A0A7G7VJJ0"/>
<organism evidence="9 10">
    <name type="scientific">Selenomonas timonae</name>
    <dbReference type="NCBI Taxonomy" id="2754044"/>
    <lineage>
        <taxon>Bacteria</taxon>
        <taxon>Bacillati</taxon>
        <taxon>Bacillota</taxon>
        <taxon>Negativicutes</taxon>
        <taxon>Selenomonadales</taxon>
        <taxon>Selenomonadaceae</taxon>
        <taxon>Selenomonas</taxon>
    </lineage>
</organism>
<dbReference type="CDD" id="cd01335">
    <property type="entry name" value="Radical_SAM"/>
    <property type="match status" value="1"/>
</dbReference>
<evidence type="ECO:0000259" key="7">
    <source>
        <dbReference type="Pfam" id="PF04055"/>
    </source>
</evidence>
<dbReference type="RefSeq" id="WP_185980298.1">
    <property type="nucleotide sequence ID" value="NZ_CP060204.1"/>
</dbReference>
<sequence>MRAQRIDGQTPGGKRTPLADVLPLATPFSVQIFPVYGCNLACAYCIHSVPPSERGFVAGKVMLDYDLYEKCIDGLTEFPQPLKMLRFAGTGEPLLHPRIADMVAYAAEHGVADTIDIVTNGLALTEDLSRALIDARLGRIRISIQGIDDAAYAHTSRSGVFRELVERIQFFYEHRGATRIYVKIIDCALKEGEEERFLEIFGDISDFIAVEHLIPAVPQIDYDQLGGAAEVTQNGAAVGSAAVCPQPFYMMQLNPDGMIVPCCSMETPYILGDLAKESMRAIWQGKKTEAFRRAQLTFNKDKYEVCAKCRQYQYAMFEEDILDGNAAELLQRGVIR</sequence>
<comment type="cofactor">
    <cofactor evidence="1">
        <name>[4Fe-4S] cluster</name>
        <dbReference type="ChEBI" id="CHEBI:49883"/>
    </cofactor>
</comment>
<dbReference type="GO" id="GO:0046872">
    <property type="term" value="F:metal ion binding"/>
    <property type="evidence" value="ECO:0007669"/>
    <property type="project" value="UniProtKB-KW"/>
</dbReference>
<dbReference type="SFLD" id="SFLDG01387">
    <property type="entry name" value="BtrN-like_SPASM_domain_contain"/>
    <property type="match status" value="1"/>
</dbReference>
<gene>
    <name evidence="9" type="ORF">H1B31_10655</name>
</gene>
<proteinExistence type="predicted"/>
<evidence type="ECO:0000256" key="2">
    <source>
        <dbReference type="ARBA" id="ARBA00022485"/>
    </source>
</evidence>
<dbReference type="SFLD" id="SFLDS00029">
    <property type="entry name" value="Radical_SAM"/>
    <property type="match status" value="1"/>
</dbReference>
<keyword evidence="4" id="KW-0479">Metal-binding</keyword>
<dbReference type="GO" id="GO:0003824">
    <property type="term" value="F:catalytic activity"/>
    <property type="evidence" value="ECO:0007669"/>
    <property type="project" value="InterPro"/>
</dbReference>
<dbReference type="InterPro" id="IPR058240">
    <property type="entry name" value="rSAM_sf"/>
</dbReference>
<evidence type="ECO:0000256" key="6">
    <source>
        <dbReference type="ARBA" id="ARBA00023014"/>
    </source>
</evidence>
<dbReference type="InterPro" id="IPR050377">
    <property type="entry name" value="Radical_SAM_PqqE_MftC-like"/>
</dbReference>
<accession>A0A7G7VJJ0</accession>
<evidence type="ECO:0000259" key="8">
    <source>
        <dbReference type="Pfam" id="PF13186"/>
    </source>
</evidence>
<feature type="domain" description="Radical SAM core" evidence="7">
    <location>
        <begin position="34"/>
        <end position="175"/>
    </location>
</feature>
<dbReference type="InterPro" id="IPR007197">
    <property type="entry name" value="rSAM"/>
</dbReference>
<name>A0A7G7VJJ0_9FIRM</name>
<dbReference type="Gene3D" id="3.20.20.70">
    <property type="entry name" value="Aldolase class I"/>
    <property type="match status" value="1"/>
</dbReference>
<keyword evidence="5" id="KW-0408">Iron</keyword>
<evidence type="ECO:0000313" key="10">
    <source>
        <dbReference type="Proteomes" id="UP000515480"/>
    </source>
</evidence>
<evidence type="ECO:0000256" key="3">
    <source>
        <dbReference type="ARBA" id="ARBA00022691"/>
    </source>
</evidence>
<keyword evidence="2" id="KW-0004">4Fe-4S</keyword>
<keyword evidence="3" id="KW-0949">S-adenosyl-L-methionine</keyword>
<protein>
    <submittedName>
        <fullName evidence="9">SPASM domain-containing protein</fullName>
    </submittedName>
</protein>
<dbReference type="SFLD" id="SFLDG01067">
    <property type="entry name" value="SPASM/twitch_domain_containing"/>
    <property type="match status" value="1"/>
</dbReference>
<keyword evidence="10" id="KW-1185">Reference proteome</keyword>
<keyword evidence="6" id="KW-0411">Iron-sulfur</keyword>
<dbReference type="GO" id="GO:0051536">
    <property type="term" value="F:iron-sulfur cluster binding"/>
    <property type="evidence" value="ECO:0007669"/>
    <property type="project" value="UniProtKB-KW"/>
</dbReference>
<dbReference type="Proteomes" id="UP000515480">
    <property type="component" value="Chromosome"/>
</dbReference>
<dbReference type="InterPro" id="IPR034391">
    <property type="entry name" value="AdoMet-like_SPASM_containing"/>
</dbReference>
<evidence type="ECO:0000256" key="4">
    <source>
        <dbReference type="ARBA" id="ARBA00022723"/>
    </source>
</evidence>
<feature type="domain" description="4Fe4S-binding SPASM" evidence="8">
    <location>
        <begin position="244"/>
        <end position="309"/>
    </location>
</feature>
<dbReference type="KEGG" id="stim:H1B31_10655"/>
<evidence type="ECO:0000256" key="1">
    <source>
        <dbReference type="ARBA" id="ARBA00001966"/>
    </source>
</evidence>
<evidence type="ECO:0000313" key="9">
    <source>
        <dbReference type="EMBL" id="QNH54283.1"/>
    </source>
</evidence>
<dbReference type="PANTHER" id="PTHR11228:SF7">
    <property type="entry name" value="PQQA PEPTIDE CYCLASE"/>
    <property type="match status" value="1"/>
</dbReference>
<dbReference type="InterPro" id="IPR013785">
    <property type="entry name" value="Aldolase_TIM"/>
</dbReference>
<dbReference type="InterPro" id="IPR023885">
    <property type="entry name" value="4Fe4S-binding_SPASM_dom"/>
</dbReference>
<dbReference type="PANTHER" id="PTHR11228">
    <property type="entry name" value="RADICAL SAM DOMAIN PROTEIN"/>
    <property type="match status" value="1"/>
</dbReference>
<reference evidence="9 10" key="1">
    <citation type="submission" date="2020-07" db="EMBL/GenBank/DDBJ databases">
        <title>Complete genome and description of Selenomonas timonensis sp. nov., a new bacterium isolated from a gingivitis subject.</title>
        <authorList>
            <person name="Antezack A."/>
        </authorList>
    </citation>
    <scope>NUCLEOTIDE SEQUENCE [LARGE SCALE GENOMIC DNA]</scope>
    <source>
        <strain evidence="9 10">Marseille-Q3039</strain>
    </source>
</reference>
<dbReference type="EMBL" id="CP060204">
    <property type="protein sequence ID" value="QNH54283.1"/>
    <property type="molecule type" value="Genomic_DNA"/>
</dbReference>
<dbReference type="SUPFAM" id="SSF102114">
    <property type="entry name" value="Radical SAM enzymes"/>
    <property type="match status" value="1"/>
</dbReference>
<dbReference type="Pfam" id="PF13186">
    <property type="entry name" value="SPASM"/>
    <property type="match status" value="1"/>
</dbReference>